<evidence type="ECO:0000256" key="3">
    <source>
        <dbReference type="ARBA" id="ARBA00012891"/>
    </source>
</evidence>
<dbReference type="InterPro" id="IPR013824">
    <property type="entry name" value="Topo_IA_cen_sub1"/>
</dbReference>
<evidence type="ECO:0000256" key="7">
    <source>
        <dbReference type="ARBA" id="ARBA00030003"/>
    </source>
</evidence>
<evidence type="ECO:0000256" key="10">
    <source>
        <dbReference type="ARBA" id="ARBA00032877"/>
    </source>
</evidence>
<organism evidence="12 13">
    <name type="scientific">Caproicibacterium argilliputei</name>
    <dbReference type="NCBI Taxonomy" id="3030016"/>
    <lineage>
        <taxon>Bacteria</taxon>
        <taxon>Bacillati</taxon>
        <taxon>Bacillota</taxon>
        <taxon>Clostridia</taxon>
        <taxon>Eubacteriales</taxon>
        <taxon>Oscillospiraceae</taxon>
        <taxon>Caproicibacterium</taxon>
    </lineage>
</organism>
<dbReference type="SUPFAM" id="SSF56712">
    <property type="entry name" value="Prokaryotic type I DNA topoisomerase"/>
    <property type="match status" value="1"/>
</dbReference>
<dbReference type="AlphaFoldDB" id="A0AA97D8U5"/>
<dbReference type="Gene3D" id="1.10.290.10">
    <property type="entry name" value="Topoisomerase I, domain 4"/>
    <property type="match status" value="1"/>
</dbReference>
<dbReference type="InterPro" id="IPR013825">
    <property type="entry name" value="Topo_IA_cen_sub2"/>
</dbReference>
<dbReference type="PANTHER" id="PTHR11390:SF21">
    <property type="entry name" value="DNA TOPOISOMERASE 3-ALPHA"/>
    <property type="match status" value="1"/>
</dbReference>
<name>A0AA97D8U5_9FIRM</name>
<comment type="catalytic activity">
    <reaction evidence="1">
        <text>ATP-independent breakage of single-stranded DNA, followed by passage and rejoining.</text>
        <dbReference type="EC" id="5.6.2.1"/>
    </reaction>
</comment>
<reference evidence="12 13" key="2">
    <citation type="submission" date="2024-06" db="EMBL/GenBank/DDBJ databases">
        <title>Caproicibacterium argilliputei sp. nov, a novel caproic acid producing anaerobic bacterium isolated from pit mud.</title>
        <authorList>
            <person name="Xia S."/>
        </authorList>
    </citation>
    <scope>NUCLEOTIDE SEQUENCE [LARGE SCALE GENOMIC DNA]</scope>
    <source>
        <strain evidence="12 13">ZCY20-5</strain>
    </source>
</reference>
<evidence type="ECO:0000256" key="2">
    <source>
        <dbReference type="ARBA" id="ARBA00009446"/>
    </source>
</evidence>
<dbReference type="SMART" id="SM00493">
    <property type="entry name" value="TOPRIM"/>
    <property type="match status" value="1"/>
</dbReference>
<dbReference type="RefSeq" id="WP_275844944.1">
    <property type="nucleotide sequence ID" value="NZ_CP135996.1"/>
</dbReference>
<dbReference type="PROSITE" id="PS52039">
    <property type="entry name" value="TOPO_IA_2"/>
    <property type="match status" value="1"/>
</dbReference>
<keyword evidence="13" id="KW-1185">Reference proteome</keyword>
<dbReference type="GO" id="GO:0006281">
    <property type="term" value="P:DNA repair"/>
    <property type="evidence" value="ECO:0007669"/>
    <property type="project" value="TreeGrafter"/>
</dbReference>
<keyword evidence="4" id="KW-0799">Topoisomerase</keyword>
<evidence type="ECO:0000313" key="13">
    <source>
        <dbReference type="Proteomes" id="UP001300604"/>
    </source>
</evidence>
<dbReference type="GO" id="GO:0003677">
    <property type="term" value="F:DNA binding"/>
    <property type="evidence" value="ECO:0007669"/>
    <property type="project" value="UniProtKB-KW"/>
</dbReference>
<keyword evidence="6 12" id="KW-0413">Isomerase</keyword>
<dbReference type="SMART" id="SM00437">
    <property type="entry name" value="TOP1Ac"/>
    <property type="match status" value="1"/>
</dbReference>
<comment type="similarity">
    <text evidence="2">Belongs to the type IA topoisomerase family.</text>
</comment>
<dbReference type="InterPro" id="IPR013497">
    <property type="entry name" value="Topo_IA_cen"/>
</dbReference>
<evidence type="ECO:0000256" key="1">
    <source>
        <dbReference type="ARBA" id="ARBA00000213"/>
    </source>
</evidence>
<dbReference type="GO" id="GO:0003917">
    <property type="term" value="F:DNA topoisomerase type I (single strand cut, ATP-independent) activity"/>
    <property type="evidence" value="ECO:0007669"/>
    <property type="project" value="UniProtKB-EC"/>
</dbReference>
<dbReference type="EC" id="5.6.2.1" evidence="3"/>
<dbReference type="Pfam" id="PF01131">
    <property type="entry name" value="Topoisom_bac"/>
    <property type="match status" value="1"/>
</dbReference>
<dbReference type="InterPro" id="IPR000380">
    <property type="entry name" value="Topo_IA"/>
</dbReference>
<dbReference type="Pfam" id="PF01751">
    <property type="entry name" value="Toprim"/>
    <property type="match status" value="1"/>
</dbReference>
<dbReference type="GO" id="GO:0043597">
    <property type="term" value="C:cytoplasmic replication fork"/>
    <property type="evidence" value="ECO:0007669"/>
    <property type="project" value="TreeGrafter"/>
</dbReference>
<dbReference type="Proteomes" id="UP001300604">
    <property type="component" value="Chromosome"/>
</dbReference>
<proteinExistence type="inferred from homology"/>
<dbReference type="PANTHER" id="PTHR11390">
    <property type="entry name" value="PROKARYOTIC DNA TOPOISOMERASE"/>
    <property type="match status" value="1"/>
</dbReference>
<dbReference type="InterPro" id="IPR023405">
    <property type="entry name" value="Topo_IA_core_domain"/>
</dbReference>
<dbReference type="CDD" id="cd03362">
    <property type="entry name" value="TOPRIM_TopoIA_TopoIII"/>
    <property type="match status" value="1"/>
</dbReference>
<evidence type="ECO:0000313" key="12">
    <source>
        <dbReference type="EMBL" id="WOC32351.1"/>
    </source>
</evidence>
<evidence type="ECO:0000256" key="9">
    <source>
        <dbReference type="ARBA" id="ARBA00032235"/>
    </source>
</evidence>
<feature type="domain" description="Topo IA-type catalytic" evidence="11">
    <location>
        <begin position="149"/>
        <end position="590"/>
    </location>
</feature>
<dbReference type="Gene3D" id="3.40.50.140">
    <property type="match status" value="1"/>
</dbReference>
<dbReference type="KEGG" id="carl:PXC00_00355"/>
<evidence type="ECO:0000256" key="4">
    <source>
        <dbReference type="ARBA" id="ARBA00023029"/>
    </source>
</evidence>
<dbReference type="EMBL" id="CP135996">
    <property type="protein sequence ID" value="WOC32351.1"/>
    <property type="molecule type" value="Genomic_DNA"/>
</dbReference>
<evidence type="ECO:0000256" key="5">
    <source>
        <dbReference type="ARBA" id="ARBA00023125"/>
    </source>
</evidence>
<dbReference type="GO" id="GO:0006265">
    <property type="term" value="P:DNA topological change"/>
    <property type="evidence" value="ECO:0007669"/>
    <property type="project" value="InterPro"/>
</dbReference>
<evidence type="ECO:0000256" key="6">
    <source>
        <dbReference type="ARBA" id="ARBA00023235"/>
    </source>
</evidence>
<evidence type="ECO:0000256" key="8">
    <source>
        <dbReference type="ARBA" id="ARBA00031985"/>
    </source>
</evidence>
<protein>
    <recommendedName>
        <fullName evidence="3">DNA topoisomerase</fullName>
        <ecNumber evidence="3">5.6.2.1</ecNumber>
    </recommendedName>
    <alternativeName>
        <fullName evidence="10">Omega-protein</fullName>
    </alternativeName>
    <alternativeName>
        <fullName evidence="9">Relaxing enzyme</fullName>
    </alternativeName>
    <alternativeName>
        <fullName evidence="7">Swivelase</fullName>
    </alternativeName>
    <alternativeName>
        <fullName evidence="8">Untwisting enzyme</fullName>
    </alternativeName>
</protein>
<dbReference type="InterPro" id="IPR006171">
    <property type="entry name" value="TOPRIM_dom"/>
</dbReference>
<dbReference type="InterPro" id="IPR013826">
    <property type="entry name" value="Topo_IA_cen_sub3"/>
</dbReference>
<dbReference type="InterPro" id="IPR003601">
    <property type="entry name" value="Topo_IA_2"/>
</dbReference>
<dbReference type="InterPro" id="IPR003602">
    <property type="entry name" value="Topo_IA_DNA-bd_dom"/>
</dbReference>
<dbReference type="PRINTS" id="PR00417">
    <property type="entry name" value="PRTPISMRASEI"/>
</dbReference>
<gene>
    <name evidence="12" type="ORF">PXC00_00355</name>
</gene>
<dbReference type="Gene3D" id="2.70.20.10">
    <property type="entry name" value="Topoisomerase I, domain 3"/>
    <property type="match status" value="1"/>
</dbReference>
<accession>A0AA97D8U5</accession>
<reference evidence="13" key="1">
    <citation type="submission" date="2024-06" db="EMBL/GenBank/DDBJ databases">
        <title>Caproicibacterium argilliputei sp. nov, a novel caproic acid producing anaerobic bacterium isolated from pit mud.</title>
        <authorList>
            <person name="Zeng C."/>
        </authorList>
    </citation>
    <scope>NUCLEOTIDE SEQUENCE [LARGE SCALE GENOMIC DNA]</scope>
    <source>
        <strain evidence="13">ZCY20-5</strain>
    </source>
</reference>
<dbReference type="Gene3D" id="1.10.460.10">
    <property type="entry name" value="Topoisomerase I, domain 2"/>
    <property type="match status" value="1"/>
</dbReference>
<keyword evidence="5" id="KW-0238">DNA-binding</keyword>
<dbReference type="InterPro" id="IPR034144">
    <property type="entry name" value="TOPRIM_TopoIII"/>
</dbReference>
<sequence>MKLIIAEKPELGRAIGTALNLTPAASGTMTGSGYTVVWAFGHLMELEEPEKLDSKYAKWNLADLPMFFNPWPSVAIDGKAERLAQIGKLMQQADSIVNAGDPDDEGQYLIDEILDHFHNTKPVERVLINDNTPSEIQKAFQQLQPNDKFRSIGEAAHARALCDKTFGYNYSRFFALKLNVKGMSVGRVQTPTLGLVVNRDKAIEGHVKQKYFELSAATILHNISIGLDFKPLKESLEDGHCLDCALLEDVGANLPHPAQFEITKVQKTEEPPLPFNLVKLQAHMNEKYNIPVSRTLEITQELRDKYKAITYNRSDCQYLNAEQHESAPQILPAVMQRLGVEMPLNYSITSKCFNGENVTAHHAIIPTGSHFDLNALTDEQKNVYTEIALRYLVQFLPGRTTEVTTAEAGIDGKGSFKASTSRVLSAGFADYYPAKAVNTTALSDVPAGQYSAEITDCEISEKFTAPPKRYTQASLITDMTQIAKYVTDPQAKAALKAKDKDKKGENGSIGTPATRDKIIETLIKRGYLQDDGKHLISTPYGRQFYDLLPDDIKKPDLTALWWTIQEDIKSGNANISDMTDSVLASIRSHLQDDYSGVHVSRETNREEIGKCPLCGKPVYEGKLSFRCSGYRDGCTFALWKENNYFKHFGKSLTKAAAKSLLGPHHRCLTKNLTSAKTGKKYDAYFKMAMQDGRPQFSLEFPDKKAPKKTTARRK</sequence>
<dbReference type="SMART" id="SM00436">
    <property type="entry name" value="TOP1Bc"/>
    <property type="match status" value="1"/>
</dbReference>
<evidence type="ECO:0000259" key="11">
    <source>
        <dbReference type="PROSITE" id="PS52039"/>
    </source>
</evidence>
<dbReference type="GO" id="GO:0006310">
    <property type="term" value="P:DNA recombination"/>
    <property type="evidence" value="ECO:0007669"/>
    <property type="project" value="TreeGrafter"/>
</dbReference>